<feature type="region of interest" description="Disordered" evidence="1">
    <location>
        <begin position="49"/>
        <end position="89"/>
    </location>
</feature>
<dbReference type="Proteomes" id="UP000663881">
    <property type="component" value="Unassembled WGS sequence"/>
</dbReference>
<accession>A0A820QM00</accession>
<dbReference type="AlphaFoldDB" id="A0A820QM00"/>
<dbReference type="EMBL" id="CAJOAY010031543">
    <property type="protein sequence ID" value="CAF4426362.1"/>
    <property type="molecule type" value="Genomic_DNA"/>
</dbReference>
<feature type="compositionally biased region" description="Polar residues" evidence="1">
    <location>
        <begin position="19"/>
        <end position="31"/>
    </location>
</feature>
<reference evidence="2" key="1">
    <citation type="submission" date="2021-02" db="EMBL/GenBank/DDBJ databases">
        <authorList>
            <person name="Nowell W R."/>
        </authorList>
    </citation>
    <scope>NUCLEOTIDE SEQUENCE</scope>
</reference>
<feature type="non-terminal residue" evidence="2">
    <location>
        <position position="89"/>
    </location>
</feature>
<evidence type="ECO:0000313" key="2">
    <source>
        <dbReference type="EMBL" id="CAF4426362.1"/>
    </source>
</evidence>
<gene>
    <name evidence="2" type="ORF">OKA104_LOCUS52818</name>
</gene>
<sequence length="89" mass="9531">SDCETIDNVSNNIRRRGSSAGQTRSLESSNISCESGYDSNNIAQGLYHSSNSLNTERKSSATYSRSRPVSGNGSISISNSRLRATDPVT</sequence>
<proteinExistence type="predicted"/>
<feature type="non-terminal residue" evidence="2">
    <location>
        <position position="1"/>
    </location>
</feature>
<feature type="region of interest" description="Disordered" evidence="1">
    <location>
        <begin position="1"/>
        <end position="31"/>
    </location>
</feature>
<organism evidence="2 3">
    <name type="scientific">Adineta steineri</name>
    <dbReference type="NCBI Taxonomy" id="433720"/>
    <lineage>
        <taxon>Eukaryota</taxon>
        <taxon>Metazoa</taxon>
        <taxon>Spiralia</taxon>
        <taxon>Gnathifera</taxon>
        <taxon>Rotifera</taxon>
        <taxon>Eurotatoria</taxon>
        <taxon>Bdelloidea</taxon>
        <taxon>Adinetida</taxon>
        <taxon>Adinetidae</taxon>
        <taxon>Adineta</taxon>
    </lineage>
</organism>
<evidence type="ECO:0000313" key="3">
    <source>
        <dbReference type="Proteomes" id="UP000663881"/>
    </source>
</evidence>
<name>A0A820QM00_9BILA</name>
<evidence type="ECO:0000256" key="1">
    <source>
        <dbReference type="SAM" id="MobiDB-lite"/>
    </source>
</evidence>
<feature type="compositionally biased region" description="Low complexity" evidence="1">
    <location>
        <begin position="70"/>
        <end position="80"/>
    </location>
</feature>
<comment type="caution">
    <text evidence="2">The sequence shown here is derived from an EMBL/GenBank/DDBJ whole genome shotgun (WGS) entry which is preliminary data.</text>
</comment>
<feature type="compositionally biased region" description="Polar residues" evidence="1">
    <location>
        <begin position="49"/>
        <end position="69"/>
    </location>
</feature>
<protein>
    <submittedName>
        <fullName evidence="2">Uncharacterized protein</fullName>
    </submittedName>
</protein>